<keyword evidence="4" id="KW-0560">Oxidoreductase</keyword>
<dbReference type="InterPro" id="IPR016167">
    <property type="entry name" value="FAD-bd_PCMH_sub1"/>
</dbReference>
<keyword evidence="3" id="KW-0274">FAD</keyword>
<name>A0AAD7NTE8_9AGAR</name>
<comment type="caution">
    <text evidence="7">The sequence shown here is derived from an EMBL/GenBank/DDBJ whole genome shotgun (WGS) entry which is preliminary data.</text>
</comment>
<dbReference type="EMBL" id="JARKIB010000012">
    <property type="protein sequence ID" value="KAJ7774062.1"/>
    <property type="molecule type" value="Genomic_DNA"/>
</dbReference>
<dbReference type="Gene3D" id="3.30.43.10">
    <property type="entry name" value="Uridine Diphospho-n-acetylenolpyruvylglucosamine Reductase, domain 2"/>
    <property type="match status" value="1"/>
</dbReference>
<dbReference type="InterPro" id="IPR036318">
    <property type="entry name" value="FAD-bd_PCMH-like_sf"/>
</dbReference>
<comment type="similarity">
    <text evidence="1">Belongs to the oxygen-dependent FAD-linked oxidoreductase family.</text>
</comment>
<reference evidence="7" key="1">
    <citation type="submission" date="2023-03" db="EMBL/GenBank/DDBJ databases">
        <title>Massive genome expansion in bonnet fungi (Mycena s.s.) driven by repeated elements and novel gene families across ecological guilds.</title>
        <authorList>
            <consortium name="Lawrence Berkeley National Laboratory"/>
            <person name="Harder C.B."/>
            <person name="Miyauchi S."/>
            <person name="Viragh M."/>
            <person name="Kuo A."/>
            <person name="Thoen E."/>
            <person name="Andreopoulos B."/>
            <person name="Lu D."/>
            <person name="Skrede I."/>
            <person name="Drula E."/>
            <person name="Henrissat B."/>
            <person name="Morin E."/>
            <person name="Kohler A."/>
            <person name="Barry K."/>
            <person name="LaButti K."/>
            <person name="Morin E."/>
            <person name="Salamov A."/>
            <person name="Lipzen A."/>
            <person name="Mereny Z."/>
            <person name="Hegedus B."/>
            <person name="Baldrian P."/>
            <person name="Stursova M."/>
            <person name="Weitz H."/>
            <person name="Taylor A."/>
            <person name="Grigoriev I.V."/>
            <person name="Nagy L.G."/>
            <person name="Martin F."/>
            <person name="Kauserud H."/>
        </authorList>
    </citation>
    <scope>NUCLEOTIDE SEQUENCE</scope>
    <source>
        <strain evidence="7">CBHHK182m</strain>
    </source>
</reference>
<dbReference type="InterPro" id="IPR050416">
    <property type="entry name" value="FAD-linked_Oxidoreductase"/>
</dbReference>
<dbReference type="Gene3D" id="3.30.465.10">
    <property type="match status" value="1"/>
</dbReference>
<dbReference type="InterPro" id="IPR016166">
    <property type="entry name" value="FAD-bd_PCMH"/>
</dbReference>
<dbReference type="PANTHER" id="PTHR42973">
    <property type="entry name" value="BINDING OXIDOREDUCTASE, PUTATIVE (AFU_ORTHOLOGUE AFUA_1G17690)-RELATED"/>
    <property type="match status" value="1"/>
</dbReference>
<dbReference type="InterPro" id="IPR012951">
    <property type="entry name" value="BBE"/>
</dbReference>
<feature type="chain" id="PRO_5042268336" evidence="5">
    <location>
        <begin position="23"/>
        <end position="476"/>
    </location>
</feature>
<dbReference type="Gene3D" id="3.40.462.20">
    <property type="match status" value="1"/>
</dbReference>
<dbReference type="Proteomes" id="UP001215598">
    <property type="component" value="Unassembled WGS sequence"/>
</dbReference>
<sequence>MVSPKKIATAFTLASVFPGTLALKVCTQIQQAISSASAVYYPGSANYTADVAHWVTSSIDPSACTVEPGTAADVSTIIKLLGQTRTPFAVKGGGHATNPGWSSSPGVQIAMTRFNAVKYDKQKGTIAIGPGLIWDDVYPQLEPYGVIPAGGRVPGIGVAGFTLGGGYNWLANEVGLTVDTVLGYQLVQPSGDIISVTEASNPDLFFALKGGYNNFGIVTQFTFKAFTVGQVWGGFVTYGTDQIAEFNAAFADFAVNTTDPKAAIVAGYAVDDSGEPIVANILFYKDPSPPAGVFDKFLAIKNTTSDVGTRSVHSLVEATPQRYFDTLSFFEYTPAIIDAIVNETTFWGARLAAFTNATVGYHVEPFMNTLLTHNTTATAWPFFRTKKFVPLQLQFTWTSPADDTTMREFMEQSAAHLTNVANKNGQAIQQLPLYPNYGLFSSPAERIYGSNLPRLQAIKFHVDPHNVMGLAGGWKV</sequence>
<evidence type="ECO:0000256" key="2">
    <source>
        <dbReference type="ARBA" id="ARBA00022630"/>
    </source>
</evidence>
<dbReference type="InterPro" id="IPR016169">
    <property type="entry name" value="FAD-bd_PCMH_sub2"/>
</dbReference>
<feature type="domain" description="FAD-binding PCMH-type" evidence="6">
    <location>
        <begin position="58"/>
        <end position="228"/>
    </location>
</feature>
<keyword evidence="5" id="KW-0732">Signal</keyword>
<gene>
    <name evidence="7" type="ORF">B0H16DRAFT_1763728</name>
</gene>
<dbReference type="SUPFAM" id="SSF56176">
    <property type="entry name" value="FAD-binding/transporter-associated domain-like"/>
    <property type="match status" value="1"/>
</dbReference>
<dbReference type="GO" id="GO:0071949">
    <property type="term" value="F:FAD binding"/>
    <property type="evidence" value="ECO:0007669"/>
    <property type="project" value="InterPro"/>
</dbReference>
<evidence type="ECO:0000259" key="6">
    <source>
        <dbReference type="PROSITE" id="PS51387"/>
    </source>
</evidence>
<evidence type="ECO:0000256" key="1">
    <source>
        <dbReference type="ARBA" id="ARBA00005466"/>
    </source>
</evidence>
<evidence type="ECO:0000313" key="7">
    <source>
        <dbReference type="EMBL" id="KAJ7774062.1"/>
    </source>
</evidence>
<dbReference type="InterPro" id="IPR006094">
    <property type="entry name" value="Oxid_FAD_bind_N"/>
</dbReference>
<keyword evidence="8" id="KW-1185">Reference proteome</keyword>
<dbReference type="GO" id="GO:0016491">
    <property type="term" value="F:oxidoreductase activity"/>
    <property type="evidence" value="ECO:0007669"/>
    <property type="project" value="UniProtKB-KW"/>
</dbReference>
<evidence type="ECO:0000313" key="8">
    <source>
        <dbReference type="Proteomes" id="UP001215598"/>
    </source>
</evidence>
<evidence type="ECO:0000256" key="4">
    <source>
        <dbReference type="ARBA" id="ARBA00023002"/>
    </source>
</evidence>
<dbReference type="Pfam" id="PF01565">
    <property type="entry name" value="FAD_binding_4"/>
    <property type="match status" value="1"/>
</dbReference>
<evidence type="ECO:0000256" key="5">
    <source>
        <dbReference type="SAM" id="SignalP"/>
    </source>
</evidence>
<dbReference type="PROSITE" id="PS51387">
    <property type="entry name" value="FAD_PCMH"/>
    <property type="match status" value="1"/>
</dbReference>
<dbReference type="PANTHER" id="PTHR42973:SF13">
    <property type="entry name" value="FAD-BINDING PCMH-TYPE DOMAIN-CONTAINING PROTEIN"/>
    <property type="match status" value="1"/>
</dbReference>
<keyword evidence="2" id="KW-0285">Flavoprotein</keyword>
<dbReference type="AlphaFoldDB" id="A0AAD7NTE8"/>
<evidence type="ECO:0000256" key="3">
    <source>
        <dbReference type="ARBA" id="ARBA00022827"/>
    </source>
</evidence>
<accession>A0AAD7NTE8</accession>
<organism evidence="7 8">
    <name type="scientific">Mycena metata</name>
    <dbReference type="NCBI Taxonomy" id="1033252"/>
    <lineage>
        <taxon>Eukaryota</taxon>
        <taxon>Fungi</taxon>
        <taxon>Dikarya</taxon>
        <taxon>Basidiomycota</taxon>
        <taxon>Agaricomycotina</taxon>
        <taxon>Agaricomycetes</taxon>
        <taxon>Agaricomycetidae</taxon>
        <taxon>Agaricales</taxon>
        <taxon>Marasmiineae</taxon>
        <taxon>Mycenaceae</taxon>
        <taxon>Mycena</taxon>
    </lineage>
</organism>
<feature type="signal peptide" evidence="5">
    <location>
        <begin position="1"/>
        <end position="22"/>
    </location>
</feature>
<dbReference type="Pfam" id="PF08031">
    <property type="entry name" value="BBE"/>
    <property type="match status" value="1"/>
</dbReference>
<protein>
    <submittedName>
        <fullName evidence="7">FAD-binding domain-containing protein</fullName>
    </submittedName>
</protein>
<proteinExistence type="inferred from homology"/>